<accession>A0A2S4UVU3</accession>
<dbReference type="AlphaFoldDB" id="A0A2S4UVU3"/>
<evidence type="ECO:0000313" key="1">
    <source>
        <dbReference type="EMBL" id="POW01409.1"/>
    </source>
</evidence>
<gene>
    <name evidence="1" type="ORF">PSTT_12470</name>
</gene>
<sequence length="551" mass="63194">MFAAWRYRFAGWFILGFLWGIQCMAKPTHDLKPLTEEIVGSSEGIVSAVTPSSTTTTDLPSILEPKDLAAQITTEGLEKYMSTVYCFYKQGTVMRDLDQTNSKKDDYLFMKKSLEDIRNGYDKISHNGNPLNARLSENIEKLQTLHELILLEMKNKIYTSKDNGSRITDIKMLLDLYSTQQISKLVTSEEDLVRDVVEKVRGKVFDFDDRCKHLNNILHDIASFKIGKTIDLANVENQLALKLQHNVFQTVAYMYNQDMITEEAFQNFYELKNTMEVAAINMITTICIKHPTAISRGKDVENVLRNWYCSNSRALLGALQGSRRRKFLNLCLQVILEYLYKNSYFASSQIINDSDKMFATLEKYVDLKSLPKSKLEPLQLQDPEYLQVKEAVDQLLGLFGLHDSDTLGIHNIGGYGKKAFVCLKIIEENYGEIIMDIETQSILKERLNLVSSSFQFIEELSNIRWYLEHEFNSNLQVNGDGSNLTPAQEIILIYKYYEVILAKQSSSTSALDLQRYSQPHDLAVEITLTKIAISKELSKYYGERASYLEFF</sequence>
<dbReference type="EMBL" id="PKSL01000160">
    <property type="protein sequence ID" value="POW01409.1"/>
    <property type="molecule type" value="Genomic_DNA"/>
</dbReference>
<comment type="caution">
    <text evidence="1">The sequence shown here is derived from an EMBL/GenBank/DDBJ whole genome shotgun (WGS) entry which is preliminary data.</text>
</comment>
<dbReference type="VEuPathDB" id="FungiDB:PSHT_03837"/>
<dbReference type="VEuPathDB" id="FungiDB:PSTT_12470"/>
<reference evidence="1" key="1">
    <citation type="submission" date="2017-12" db="EMBL/GenBank/DDBJ databases">
        <title>Gene loss provides genomic basis for host adaptation in cereal stripe rust fungi.</title>
        <authorList>
            <person name="Xia C."/>
        </authorList>
    </citation>
    <scope>NUCLEOTIDE SEQUENCE [LARGE SCALE GENOMIC DNA]</scope>
    <source>
        <strain evidence="1">93-210</strain>
    </source>
</reference>
<proteinExistence type="predicted"/>
<dbReference type="OrthoDB" id="2512050at2759"/>
<dbReference type="Proteomes" id="UP000239156">
    <property type="component" value="Unassembled WGS sequence"/>
</dbReference>
<protein>
    <submittedName>
        <fullName evidence="1">Uncharacterized protein</fullName>
    </submittedName>
</protein>
<evidence type="ECO:0000313" key="2">
    <source>
        <dbReference type="Proteomes" id="UP000239156"/>
    </source>
</evidence>
<keyword evidence="2" id="KW-1185">Reference proteome</keyword>
<name>A0A2S4UVU3_9BASI</name>
<organism evidence="1 2">
    <name type="scientific">Puccinia striiformis</name>
    <dbReference type="NCBI Taxonomy" id="27350"/>
    <lineage>
        <taxon>Eukaryota</taxon>
        <taxon>Fungi</taxon>
        <taxon>Dikarya</taxon>
        <taxon>Basidiomycota</taxon>
        <taxon>Pucciniomycotina</taxon>
        <taxon>Pucciniomycetes</taxon>
        <taxon>Pucciniales</taxon>
        <taxon>Pucciniaceae</taxon>
        <taxon>Puccinia</taxon>
    </lineage>
</organism>